<evidence type="ECO:0000313" key="2">
    <source>
        <dbReference type="Proteomes" id="UP000284842"/>
    </source>
</evidence>
<comment type="caution">
    <text evidence="1">The sequence shown here is derived from an EMBL/GenBank/DDBJ whole genome shotgun (WGS) entry which is preliminary data.</text>
</comment>
<dbReference type="Proteomes" id="UP000284842">
    <property type="component" value="Unassembled WGS sequence"/>
</dbReference>
<proteinExistence type="predicted"/>
<dbReference type="AlphaFoldDB" id="A0A409YSH6"/>
<reference evidence="1 2" key="1">
    <citation type="journal article" date="2018" name="Evol. Lett.">
        <title>Horizontal gene cluster transfer increased hallucinogenic mushroom diversity.</title>
        <authorList>
            <person name="Reynolds H.T."/>
            <person name="Vijayakumar V."/>
            <person name="Gluck-Thaler E."/>
            <person name="Korotkin H.B."/>
            <person name="Matheny P.B."/>
            <person name="Slot J.C."/>
        </authorList>
    </citation>
    <scope>NUCLEOTIDE SEQUENCE [LARGE SCALE GENOMIC DNA]</scope>
    <source>
        <strain evidence="1 2">2629</strain>
    </source>
</reference>
<gene>
    <name evidence="1" type="ORF">CVT24_004640</name>
</gene>
<keyword evidence="2" id="KW-1185">Reference proteome</keyword>
<name>A0A409YSH6_9AGAR</name>
<dbReference type="EMBL" id="NHTK01000723">
    <property type="protein sequence ID" value="PPR05976.1"/>
    <property type="molecule type" value="Genomic_DNA"/>
</dbReference>
<dbReference type="InParanoid" id="A0A409YSH6"/>
<sequence>MRCAPMDASVHQKLLPALNAACQLTPENTDLSRVPNVTDWITEQIFAIGDMLTIHSVTSPIGASACSNKLVEQVTNEPRHLKKALVTGLRLLLRTMLNCINRPDIHAGYVYPQRFEAINDKVSASNAQTVVRTCGKVLNIIFREVVDDSEMIQDHDINIKLRVGVVGLVYVTSYIARCQKMTIPSVSERIVPYIFDSITPESENRLATWALFCAACICKPDDQWRNLNNVPPVFDITWKKDSNSSLMRFLSQGYIRPAPLISTLCSVMNNDPTLTEGQLESVINIVHGASLLNLTVARSIVAHPELLDLLLKEALIFFQSTDDISSRMRIAFQLDEALRALYKSLDDLFDNGILLNKLVSSLLRTPVTGDHMYLKLCIDLWEHQYTTGEGRKPFALDILKVYLGDVQKTMFTPRWSHRRRSVIDELHKLNVNCQWLMPAYVAAIDSIVKGMHKKNDKVDWVSKGDELKQNLRHIQTICNFFSFK</sequence>
<organism evidence="1 2">
    <name type="scientific">Panaeolus cyanescens</name>
    <dbReference type="NCBI Taxonomy" id="181874"/>
    <lineage>
        <taxon>Eukaryota</taxon>
        <taxon>Fungi</taxon>
        <taxon>Dikarya</taxon>
        <taxon>Basidiomycota</taxon>
        <taxon>Agaricomycotina</taxon>
        <taxon>Agaricomycetes</taxon>
        <taxon>Agaricomycetidae</taxon>
        <taxon>Agaricales</taxon>
        <taxon>Agaricineae</taxon>
        <taxon>Galeropsidaceae</taxon>
        <taxon>Panaeolus</taxon>
    </lineage>
</organism>
<evidence type="ECO:0000313" key="1">
    <source>
        <dbReference type="EMBL" id="PPR05976.1"/>
    </source>
</evidence>
<accession>A0A409YSH6</accession>
<protein>
    <submittedName>
        <fullName evidence="1">Uncharacterized protein</fullName>
    </submittedName>
</protein>